<gene>
    <name evidence="1" type="ORF">LBRM2904_16.1520</name>
</gene>
<organism evidence="1 2">
    <name type="scientific">Leishmania braziliensis MHOM/BR/75/M2904</name>
    <dbReference type="NCBI Taxonomy" id="420245"/>
    <lineage>
        <taxon>Eukaryota</taxon>
        <taxon>Discoba</taxon>
        <taxon>Euglenozoa</taxon>
        <taxon>Kinetoplastea</taxon>
        <taxon>Metakinetoplastina</taxon>
        <taxon>Trypanosomatida</taxon>
        <taxon>Trypanosomatidae</taxon>
        <taxon>Leishmaniinae</taxon>
        <taxon>Leishmania</taxon>
        <taxon>Leishmania braziliensis species complex</taxon>
    </lineage>
</organism>
<dbReference type="AlphaFoldDB" id="A0A3P3Z2J0"/>
<evidence type="ECO:0000313" key="2">
    <source>
        <dbReference type="Proteomes" id="UP000319462"/>
    </source>
</evidence>
<sequence length="74" mass="7901">MARQLNALASALTDKMNRQFKGSEGKHAAKPIHATAAVVITPERYGNRSRVAEVEAAAEVGSAEAALRSRKENP</sequence>
<name>A0A3P3Z2J0_LEIBR</name>
<accession>A0A3P3Z2J0</accession>
<evidence type="ECO:0000313" key="1">
    <source>
        <dbReference type="EMBL" id="SYZ64438.1"/>
    </source>
</evidence>
<protein>
    <submittedName>
        <fullName evidence="1">Hypothetical_protein</fullName>
    </submittedName>
</protein>
<dbReference type="Proteomes" id="UP000319462">
    <property type="component" value="Chromosome 16"/>
</dbReference>
<reference evidence="1 2" key="1">
    <citation type="submission" date="2018-09" db="EMBL/GenBank/DDBJ databases">
        <authorList>
            <person name="Peiro R."/>
            <person name="Begona"/>
            <person name="Cbmso G."/>
            <person name="Lopez M."/>
            <person name="Gonzalez S."/>
        </authorList>
    </citation>
    <scope>NUCLEOTIDE SEQUENCE [LARGE SCALE GENOMIC DNA]</scope>
</reference>
<proteinExistence type="predicted"/>
<dbReference type="EMBL" id="LS997615">
    <property type="protein sequence ID" value="SYZ64438.1"/>
    <property type="molecule type" value="Genomic_DNA"/>
</dbReference>